<dbReference type="Pfam" id="PF13673">
    <property type="entry name" value="Acetyltransf_10"/>
    <property type="match status" value="1"/>
</dbReference>
<dbReference type="EC" id="2.3.1.-" evidence="2"/>
<dbReference type="AlphaFoldDB" id="A0AAW9MZX2"/>
<reference evidence="2 3" key="1">
    <citation type="submission" date="2024-01" db="EMBL/GenBank/DDBJ databases">
        <title>Complete genome sequence of Citroniella saccharovorans strain M6.X9, isolated from human fecal sample.</title>
        <authorList>
            <person name="Cheng G."/>
            <person name="Westerholm M."/>
            <person name="Schnurer A."/>
        </authorList>
    </citation>
    <scope>NUCLEOTIDE SEQUENCE [LARGE SCALE GENOMIC DNA]</scope>
    <source>
        <strain evidence="2 3">DSM 29873</strain>
    </source>
</reference>
<feature type="domain" description="N-acetyltransferase" evidence="1">
    <location>
        <begin position="15"/>
        <end position="157"/>
    </location>
</feature>
<dbReference type="InterPro" id="IPR016181">
    <property type="entry name" value="Acyl_CoA_acyltransferase"/>
</dbReference>
<keyword evidence="2" id="KW-0012">Acyltransferase</keyword>
<evidence type="ECO:0000313" key="3">
    <source>
        <dbReference type="Proteomes" id="UP001357733"/>
    </source>
</evidence>
<gene>
    <name evidence="2" type="ORF">VLK81_09180</name>
</gene>
<evidence type="ECO:0000313" key="2">
    <source>
        <dbReference type="EMBL" id="MEB3430155.1"/>
    </source>
</evidence>
<keyword evidence="2" id="KW-0808">Transferase</keyword>
<evidence type="ECO:0000259" key="1">
    <source>
        <dbReference type="PROSITE" id="PS51186"/>
    </source>
</evidence>
<name>A0AAW9MZX2_9FIRM</name>
<dbReference type="RefSeq" id="WP_324620336.1">
    <property type="nucleotide sequence ID" value="NZ_JAYKOT010000003.1"/>
</dbReference>
<comment type="caution">
    <text evidence="2">The sequence shown here is derived from an EMBL/GenBank/DDBJ whole genome shotgun (WGS) entry which is preliminary data.</text>
</comment>
<proteinExistence type="predicted"/>
<dbReference type="SUPFAM" id="SSF55729">
    <property type="entry name" value="Acyl-CoA N-acyltransferases (Nat)"/>
    <property type="match status" value="1"/>
</dbReference>
<dbReference type="CDD" id="cd04301">
    <property type="entry name" value="NAT_SF"/>
    <property type="match status" value="1"/>
</dbReference>
<dbReference type="InterPro" id="IPR000182">
    <property type="entry name" value="GNAT_dom"/>
</dbReference>
<dbReference type="Proteomes" id="UP001357733">
    <property type="component" value="Unassembled WGS sequence"/>
</dbReference>
<keyword evidence="3" id="KW-1185">Reference proteome</keyword>
<dbReference type="GO" id="GO:0016747">
    <property type="term" value="F:acyltransferase activity, transferring groups other than amino-acyl groups"/>
    <property type="evidence" value="ECO:0007669"/>
    <property type="project" value="InterPro"/>
</dbReference>
<protein>
    <submittedName>
        <fullName evidence="2">GNAT family N-acetyltransferase</fullName>
        <ecNumber evidence="2">2.3.1.-</ecNumber>
    </submittedName>
</protein>
<dbReference type="EMBL" id="JAYKOT010000003">
    <property type="protein sequence ID" value="MEB3430155.1"/>
    <property type="molecule type" value="Genomic_DNA"/>
</dbReference>
<sequence>MEYINLNESDLICIKDFEEFNIFQLYDILKSRQDIFVVEQKSPYNDIDDLDKICKHMIYYSNGEFAGYMRLIPRYDSREYSSMGRFNVPKKFRGKGIGGKIFLEAVRYIFENFEDEKIEIDAETYLTEPYERFGFKKISEAYILDGVSHTRMEISKKLFSEKYL</sequence>
<organism evidence="2 3">
    <name type="scientific">Citroniella saccharovorans</name>
    <dbReference type="NCBI Taxonomy" id="2053367"/>
    <lineage>
        <taxon>Bacteria</taxon>
        <taxon>Bacillati</taxon>
        <taxon>Bacillota</taxon>
        <taxon>Tissierellia</taxon>
        <taxon>Tissierellales</taxon>
        <taxon>Peptoniphilaceae</taxon>
        <taxon>Citroniella</taxon>
    </lineage>
</organism>
<dbReference type="Gene3D" id="3.40.630.30">
    <property type="match status" value="1"/>
</dbReference>
<dbReference type="PROSITE" id="PS51186">
    <property type="entry name" value="GNAT"/>
    <property type="match status" value="1"/>
</dbReference>
<accession>A0AAW9MZX2</accession>